<organism evidence="2">
    <name type="scientific">uncultured bacterium Contig1584b</name>
    <dbReference type="NCBI Taxonomy" id="1393461"/>
    <lineage>
        <taxon>Bacteria</taxon>
        <taxon>environmental samples</taxon>
    </lineage>
</organism>
<dbReference type="InterPro" id="IPR004843">
    <property type="entry name" value="Calcineurin-like_PHP"/>
</dbReference>
<dbReference type="AlphaFoldDB" id="W0FMJ8"/>
<dbReference type="InterPro" id="IPR029052">
    <property type="entry name" value="Metallo-depent_PP-like"/>
</dbReference>
<dbReference type="InterPro" id="IPR050126">
    <property type="entry name" value="Ap4A_hydrolase"/>
</dbReference>
<evidence type="ECO:0000313" key="2">
    <source>
        <dbReference type="EMBL" id="AHF24689.1"/>
    </source>
</evidence>
<dbReference type="PANTHER" id="PTHR42850">
    <property type="entry name" value="METALLOPHOSPHOESTERASE"/>
    <property type="match status" value="1"/>
</dbReference>
<dbReference type="PANTHER" id="PTHR42850:SF4">
    <property type="entry name" value="ZINC-DEPENDENT ENDOPOLYPHOSPHATASE"/>
    <property type="match status" value="1"/>
</dbReference>
<dbReference type="GO" id="GO:0005737">
    <property type="term" value="C:cytoplasm"/>
    <property type="evidence" value="ECO:0007669"/>
    <property type="project" value="TreeGrafter"/>
</dbReference>
<accession>W0FMJ8</accession>
<dbReference type="GO" id="GO:0016791">
    <property type="term" value="F:phosphatase activity"/>
    <property type="evidence" value="ECO:0007669"/>
    <property type="project" value="TreeGrafter"/>
</dbReference>
<evidence type="ECO:0000259" key="1">
    <source>
        <dbReference type="Pfam" id="PF00149"/>
    </source>
</evidence>
<protein>
    <submittedName>
        <fullName evidence="2">Calcineurin-like phosphoesterase</fullName>
    </submittedName>
</protein>
<feature type="domain" description="Calcineurin-like phosphoesterase" evidence="1">
    <location>
        <begin position="39"/>
        <end position="233"/>
    </location>
</feature>
<dbReference type="GO" id="GO:0110154">
    <property type="term" value="P:RNA decapping"/>
    <property type="evidence" value="ECO:0007669"/>
    <property type="project" value="TreeGrafter"/>
</dbReference>
<dbReference type="EMBL" id="KC246802">
    <property type="protein sequence ID" value="AHF24689.1"/>
    <property type="molecule type" value="Genomic_DNA"/>
</dbReference>
<dbReference type="GO" id="GO:0008803">
    <property type="term" value="F:bis(5'-nucleosyl)-tetraphosphatase (symmetrical) activity"/>
    <property type="evidence" value="ECO:0007669"/>
    <property type="project" value="TreeGrafter"/>
</dbReference>
<name>W0FMJ8_9BACT</name>
<dbReference type="Gene3D" id="3.60.21.10">
    <property type="match status" value="1"/>
</dbReference>
<proteinExistence type="predicted"/>
<dbReference type="SUPFAM" id="SSF56300">
    <property type="entry name" value="Metallo-dependent phosphatases"/>
    <property type="match status" value="1"/>
</dbReference>
<sequence>MQIDRHRANRGIAGKEKIGDNSCITGMGSGNGSKAMKYVTSDLHGYPLDCFLRLLDSAGFGDSDCLYVLGDVIDRNGDGGIAMLRWMMSRPNVEFLLGNHEDMLLSCISFLDEIREDSIRNLALEQMQHLLRWLRNGANPTILSLQALKRDQPEAFGALVDYLRRAPLYMNVSAGGRDFLLVHSGLGGFSPEKKLSEYDRNDLLWYRPSADESFFSDIVTVFGHTPNGYRFGEDGKMFRTDTWIDIDTGAAGGGAPMLLRLEDLQPFYGKAASGKE</sequence>
<dbReference type="Pfam" id="PF00149">
    <property type="entry name" value="Metallophos"/>
    <property type="match status" value="1"/>
</dbReference>
<reference evidence="2" key="1">
    <citation type="journal article" date="2013" name="PLoS ONE">
        <title>Metagenomic insights into the carbohydrate-active enzymes carried by the microorganisms adhering to solid digesta in the rumen of cows.</title>
        <authorList>
            <person name="Wang L."/>
            <person name="Hatem A."/>
            <person name="Catalyurek U.V."/>
            <person name="Morrison M."/>
            <person name="Yu Z."/>
        </authorList>
    </citation>
    <scope>NUCLEOTIDE SEQUENCE</scope>
</reference>